<dbReference type="SUPFAM" id="SSF53474">
    <property type="entry name" value="alpha/beta-Hydrolases"/>
    <property type="match status" value="1"/>
</dbReference>
<dbReference type="EMBL" id="CP053452">
    <property type="protein sequence ID" value="QJX00024.1"/>
    <property type="molecule type" value="Genomic_DNA"/>
</dbReference>
<dbReference type="Gene3D" id="3.40.50.1820">
    <property type="entry name" value="alpha/beta hydrolase"/>
    <property type="match status" value="1"/>
</dbReference>
<evidence type="ECO:0000313" key="2">
    <source>
        <dbReference type="Proteomes" id="UP000503447"/>
    </source>
</evidence>
<accession>A0A6M5Z3G8</accession>
<dbReference type="InterPro" id="IPR000801">
    <property type="entry name" value="Esterase-like"/>
</dbReference>
<keyword evidence="2" id="KW-1185">Reference proteome</keyword>
<name>A0A6M5Z3G8_9BACT</name>
<dbReference type="KEGG" id="ftj:FTUN_7646"/>
<dbReference type="Proteomes" id="UP000503447">
    <property type="component" value="Chromosome"/>
</dbReference>
<dbReference type="AlphaFoldDB" id="A0A6M5Z3G8"/>
<dbReference type="PANTHER" id="PTHR48098:SF3">
    <property type="entry name" value="IRON(III) ENTEROBACTIN ESTERASE"/>
    <property type="match status" value="1"/>
</dbReference>
<evidence type="ECO:0000313" key="1">
    <source>
        <dbReference type="EMBL" id="QJX00024.1"/>
    </source>
</evidence>
<evidence type="ECO:0008006" key="3">
    <source>
        <dbReference type="Google" id="ProtNLM"/>
    </source>
</evidence>
<reference evidence="2" key="1">
    <citation type="submission" date="2020-05" db="EMBL/GenBank/DDBJ databases">
        <title>Frigoriglobus tundricola gen. nov., sp. nov., a psychrotolerant cellulolytic planctomycete of the family Gemmataceae with two divergent copies of 16S rRNA gene.</title>
        <authorList>
            <person name="Kulichevskaya I.S."/>
            <person name="Ivanova A.A."/>
            <person name="Naumoff D.G."/>
            <person name="Beletsky A.V."/>
            <person name="Rijpstra W.I.C."/>
            <person name="Sinninghe Damste J.S."/>
            <person name="Mardanov A.V."/>
            <person name="Ravin N.V."/>
            <person name="Dedysh S.N."/>
        </authorList>
    </citation>
    <scope>NUCLEOTIDE SEQUENCE [LARGE SCALE GENOMIC DNA]</scope>
    <source>
        <strain evidence="2">PL17</strain>
    </source>
</reference>
<proteinExistence type="predicted"/>
<dbReference type="PANTHER" id="PTHR48098">
    <property type="entry name" value="ENTEROCHELIN ESTERASE-RELATED"/>
    <property type="match status" value="1"/>
</dbReference>
<gene>
    <name evidence="1" type="ORF">FTUN_7646</name>
</gene>
<dbReference type="Pfam" id="PF00756">
    <property type="entry name" value="Esterase"/>
    <property type="match status" value="1"/>
</dbReference>
<sequence length="226" mass="25203">MELLVFGHAGERVLVFPTRAGRFYDFEDWGLVDAARGRIGAGEVQLYCLDSVDAESFYCPWRSPPDRVRRHEAYEAYILDEVLPLTRLLNPHPVVTAHGCSMGAYHAVNLTARHPGVVGRVVALSGRYDLTAPIGPFRDLLDGHYDLGVYYHTPAHFLPALEDEERLGSLRRAGVTLAVGEADPFLGSNRHLSDTLRVKGVTHDLHVWPGRAHKAAAWRPMVARYL</sequence>
<dbReference type="InterPro" id="IPR029058">
    <property type="entry name" value="AB_hydrolase_fold"/>
</dbReference>
<dbReference type="InterPro" id="IPR050583">
    <property type="entry name" value="Mycobacterial_A85_antigen"/>
</dbReference>
<protein>
    <recommendedName>
        <fullName evidence="3">Esterase</fullName>
    </recommendedName>
</protein>
<organism evidence="1 2">
    <name type="scientific">Frigoriglobus tundricola</name>
    <dbReference type="NCBI Taxonomy" id="2774151"/>
    <lineage>
        <taxon>Bacteria</taxon>
        <taxon>Pseudomonadati</taxon>
        <taxon>Planctomycetota</taxon>
        <taxon>Planctomycetia</taxon>
        <taxon>Gemmatales</taxon>
        <taxon>Gemmataceae</taxon>
        <taxon>Frigoriglobus</taxon>
    </lineage>
</organism>